<evidence type="ECO:0000256" key="2">
    <source>
        <dbReference type="SAM" id="SignalP"/>
    </source>
</evidence>
<name>A0ABS9HLR3_9CORY</name>
<feature type="signal peptide" evidence="2">
    <location>
        <begin position="1"/>
        <end position="31"/>
    </location>
</feature>
<keyword evidence="2" id="KW-0732">Signal</keyword>
<protein>
    <recommendedName>
        <fullName evidence="5">Secreted protein</fullName>
    </recommendedName>
</protein>
<keyword evidence="4" id="KW-1185">Reference proteome</keyword>
<evidence type="ECO:0000313" key="3">
    <source>
        <dbReference type="EMBL" id="MCF6774744.1"/>
    </source>
</evidence>
<gene>
    <name evidence="3" type="ORF">L3H44_10070</name>
</gene>
<feature type="region of interest" description="Disordered" evidence="1">
    <location>
        <begin position="207"/>
        <end position="234"/>
    </location>
</feature>
<feature type="region of interest" description="Disordered" evidence="1">
    <location>
        <begin position="402"/>
        <end position="429"/>
    </location>
</feature>
<dbReference type="EMBL" id="JAKJKU010000004">
    <property type="protein sequence ID" value="MCF6774744.1"/>
    <property type="molecule type" value="Genomic_DNA"/>
</dbReference>
<dbReference type="Proteomes" id="UP001200604">
    <property type="component" value="Unassembled WGS sequence"/>
</dbReference>
<evidence type="ECO:0000256" key="1">
    <source>
        <dbReference type="SAM" id="MobiDB-lite"/>
    </source>
</evidence>
<dbReference type="RefSeq" id="WP_180962487.1">
    <property type="nucleotide sequence ID" value="NZ_JAGSOA010000003.1"/>
</dbReference>
<organism evidence="3 4">
    <name type="scientific">Corynebacterium parakroppenstedtii</name>
    <dbReference type="NCBI Taxonomy" id="2828363"/>
    <lineage>
        <taxon>Bacteria</taxon>
        <taxon>Bacillati</taxon>
        <taxon>Actinomycetota</taxon>
        <taxon>Actinomycetes</taxon>
        <taxon>Mycobacteriales</taxon>
        <taxon>Corynebacteriaceae</taxon>
        <taxon>Corynebacterium</taxon>
    </lineage>
</organism>
<dbReference type="GeneID" id="92727465"/>
<feature type="compositionally biased region" description="Polar residues" evidence="1">
    <location>
        <begin position="210"/>
        <end position="226"/>
    </location>
</feature>
<accession>A0ABS9HLR3</accession>
<evidence type="ECO:0000313" key="4">
    <source>
        <dbReference type="Proteomes" id="UP001200604"/>
    </source>
</evidence>
<reference evidence="3 4" key="1">
    <citation type="submission" date="2022-01" db="EMBL/GenBank/DDBJ databases">
        <title>Identification and Characterization of Corynebacterium sp.</title>
        <authorList>
            <person name="Luo Q."/>
            <person name="Qu P."/>
            <person name="Chen Q."/>
        </authorList>
    </citation>
    <scope>NUCLEOTIDE SEQUENCE [LARGE SCALE GENOMIC DNA]</scope>
    <source>
        <strain evidence="3 4">MC-12</strain>
    </source>
</reference>
<comment type="caution">
    <text evidence="3">The sequence shown here is derived from an EMBL/GenBank/DDBJ whole genome shotgun (WGS) entry which is preliminary data.</text>
</comment>
<feature type="chain" id="PRO_5047055418" description="Secreted protein" evidence="2">
    <location>
        <begin position="32"/>
        <end position="429"/>
    </location>
</feature>
<feature type="compositionally biased region" description="Basic and acidic residues" evidence="1">
    <location>
        <begin position="402"/>
        <end position="412"/>
    </location>
</feature>
<proteinExistence type="predicted"/>
<sequence length="429" mass="47180">MSISSISARMLGAALLIAAPLATVSTPVAQAIPDMPQGYPITNLYKSCTPESAHTDHYPEWHYGETGRRYLGDGNIQFTNKTDKTVPYTASIETGTNHKIDANSKASLPSGWNTTAKSDIGLKESNGWLDNETFGPINLGPGESVRIEYGVVEKDFIAMYVTCQDGVLTNAEGANVIRGTGPAERYAYAYIIKADGTVSDLAMDIPTRNPGANSKPSGNTYNSRSGPSLEKVADPKRDEIIEPTQEPQHDSSWPTLGQTCNNRDKTWYPYHITATKPDFAKPGYSNDFLNWSDSEYTYTPQTDYVVGAEYNGYSNWKNVRNHLPNGWLESIGVIERAYMPVGTPLKPVHLAPGEKVRVEYGTTMTRVNYQEIHCGKDGKYSLLSHYPQASAPSGFWAQAKITSKDGSTRTEDITPDQWRTLPVPTQSSN</sequence>
<evidence type="ECO:0008006" key="5">
    <source>
        <dbReference type="Google" id="ProtNLM"/>
    </source>
</evidence>